<reference evidence="1 2" key="1">
    <citation type="submission" date="2017-06" db="EMBL/GenBank/DDBJ databases">
        <authorList>
            <person name="Kim H.J."/>
            <person name="Triplett B.A."/>
        </authorList>
    </citation>
    <scope>NUCLEOTIDE SEQUENCE [LARGE SCALE GENOMIC DNA]</scope>
    <source>
        <strain evidence="1">FRACA_ARgP5</strain>
    </source>
</reference>
<evidence type="ECO:0000313" key="2">
    <source>
        <dbReference type="Proteomes" id="UP000234331"/>
    </source>
</evidence>
<evidence type="ECO:0000313" key="1">
    <source>
        <dbReference type="EMBL" id="SNQ47200.1"/>
    </source>
</evidence>
<dbReference type="AlphaFoldDB" id="A0A2I2KNG0"/>
<dbReference type="EMBL" id="FZMO01000087">
    <property type="protein sequence ID" value="SNQ47200.1"/>
    <property type="molecule type" value="Genomic_DNA"/>
</dbReference>
<protein>
    <submittedName>
        <fullName evidence="1">Uncharacterized protein</fullName>
    </submittedName>
</protein>
<name>A0A2I2KNG0_9ACTN</name>
<dbReference type="Proteomes" id="UP000234331">
    <property type="component" value="Unassembled WGS sequence"/>
</dbReference>
<proteinExistence type="predicted"/>
<accession>A0A2I2KNG0</accession>
<sequence length="37" mass="4359">MLSPYTALPMIADVRERLHHVRPLLALRRSYDRAALR</sequence>
<keyword evidence="2" id="KW-1185">Reference proteome</keyword>
<organism evidence="1 2">
    <name type="scientific">Frankia canadensis</name>
    <dbReference type="NCBI Taxonomy" id="1836972"/>
    <lineage>
        <taxon>Bacteria</taxon>
        <taxon>Bacillati</taxon>
        <taxon>Actinomycetota</taxon>
        <taxon>Actinomycetes</taxon>
        <taxon>Frankiales</taxon>
        <taxon>Frankiaceae</taxon>
        <taxon>Frankia</taxon>
    </lineage>
</organism>
<gene>
    <name evidence="1" type="ORF">FRACA_1770002</name>
</gene>